<protein>
    <submittedName>
        <fullName evidence="16">TonB-dependent receptor</fullName>
    </submittedName>
</protein>
<evidence type="ECO:0000256" key="5">
    <source>
        <dbReference type="ARBA" id="ARBA00022729"/>
    </source>
</evidence>
<dbReference type="GO" id="GO:0009279">
    <property type="term" value="C:cell outer membrane"/>
    <property type="evidence" value="ECO:0007669"/>
    <property type="project" value="UniProtKB-SubCell"/>
</dbReference>
<dbReference type="Gene3D" id="2.40.170.20">
    <property type="entry name" value="TonB-dependent receptor, beta-barrel domain"/>
    <property type="match status" value="1"/>
</dbReference>
<evidence type="ECO:0000256" key="2">
    <source>
        <dbReference type="ARBA" id="ARBA00022448"/>
    </source>
</evidence>
<dbReference type="InterPro" id="IPR000531">
    <property type="entry name" value="Beta-barrel_TonB"/>
</dbReference>
<accession>A0AAJ5X4Q1</accession>
<dbReference type="Pfam" id="PF07715">
    <property type="entry name" value="Plug"/>
    <property type="match status" value="1"/>
</dbReference>
<evidence type="ECO:0000256" key="11">
    <source>
        <dbReference type="RuleBase" id="RU003357"/>
    </source>
</evidence>
<sequence length="694" mass="77060">MKLRLLASACLLTYLPAVAHAEDAASETADNAFTLGQIVVTSDRVPASEVTIGSNTLDQKAMEAFQTTALDDAVNMIPGVVASNSGGSRNERLIFVRGFDRFQVPLSIDGIRVYLPADNRLDFGRFLTPDIAEVQVAKGYASVLDGPGGMGGEINLVTRKPTQTIEAEARGTLELDRSLDYAAYTVFGLLGTRQDQWYAQASFARSYRDHWKLPASFTPTVNEDGGDRGFSDTADWRVNAKIGWTPNATDEYSVSYTRQEGSKEAPIHLTSTVNSVRRYWTWPEWNIESLYFLSSTALSDALTLKTRAYKSNYYNMLRSFDSAAENTQTTPRSFDSPYSDTAAGGSAELDFKAGERDRLSLAVHYRRDEHNEKQLSQPDLPASTYEPNQESLENNYSVALENQFDISGSLKFTLGASYDWRDLVKAEEYNSTTKLIYSFPLKDAHGWNAQGRLDWTGADGTSAYASISSRIRFPTLFERFSSQFGTADPNPELEPERATNFEVGGAKQFGLVRASGAVFYSLLHNALVSIRTAGNLNRRENIGSADYYGAEIALDAQLTPSLSAGVNFSYTHRSFDVGDAPIGGFIREFRLTDVPAHKGMAWIQWEPVKRFTIMPSAEFTSDRMTVDPATANNDAPNYYKLDGYVNVALRADYRITERIKFGVGVKNLFDEYYELTDGFPEPGRSFFATVQAKY</sequence>
<evidence type="ECO:0000259" key="15">
    <source>
        <dbReference type="Pfam" id="PF07715"/>
    </source>
</evidence>
<dbReference type="EMBL" id="CP119316">
    <property type="protein sequence ID" value="WEK47700.1"/>
    <property type="molecule type" value="Genomic_DNA"/>
</dbReference>
<dbReference type="Gene3D" id="2.170.130.10">
    <property type="entry name" value="TonB-dependent receptor, plug domain"/>
    <property type="match status" value="1"/>
</dbReference>
<feature type="chain" id="PRO_5042516381" evidence="13">
    <location>
        <begin position="22"/>
        <end position="694"/>
    </location>
</feature>
<dbReference type="SUPFAM" id="SSF56935">
    <property type="entry name" value="Porins"/>
    <property type="match status" value="1"/>
</dbReference>
<dbReference type="InterPro" id="IPR037066">
    <property type="entry name" value="Plug_dom_sf"/>
</dbReference>
<keyword evidence="4 10" id="KW-0812">Transmembrane</keyword>
<keyword evidence="9 10" id="KW-0998">Cell outer membrane</keyword>
<dbReference type="PROSITE" id="PS52016">
    <property type="entry name" value="TONB_DEPENDENT_REC_3"/>
    <property type="match status" value="1"/>
</dbReference>
<evidence type="ECO:0000256" key="6">
    <source>
        <dbReference type="ARBA" id="ARBA00023077"/>
    </source>
</evidence>
<comment type="subcellular location">
    <subcellularLocation>
        <location evidence="1 10">Cell outer membrane</location>
        <topology evidence="1 10">Multi-pass membrane protein</topology>
    </subcellularLocation>
</comment>
<dbReference type="GO" id="GO:0015344">
    <property type="term" value="F:siderophore uptake transmembrane transporter activity"/>
    <property type="evidence" value="ECO:0007669"/>
    <property type="project" value="TreeGrafter"/>
</dbReference>
<evidence type="ECO:0000313" key="17">
    <source>
        <dbReference type="Proteomes" id="UP001218362"/>
    </source>
</evidence>
<dbReference type="KEGG" id="acob:P0Y56_05245"/>
<dbReference type="Proteomes" id="UP001218362">
    <property type="component" value="Chromosome"/>
</dbReference>
<evidence type="ECO:0000256" key="7">
    <source>
        <dbReference type="ARBA" id="ARBA00023136"/>
    </source>
</evidence>
<evidence type="ECO:0000256" key="13">
    <source>
        <dbReference type="SAM" id="SignalP"/>
    </source>
</evidence>
<reference evidence="16" key="1">
    <citation type="submission" date="2023-03" db="EMBL/GenBank/DDBJ databases">
        <title>Andean soil-derived lignocellulolytic bacterial consortium as a source of novel taxa and putative plastic-active enzymes.</title>
        <authorList>
            <person name="Diaz-Garcia L."/>
            <person name="Chuvochina M."/>
            <person name="Feuerriegel G."/>
            <person name="Bunk B."/>
            <person name="Sproer C."/>
            <person name="Streit W.R."/>
            <person name="Rodriguez L.M."/>
            <person name="Overmann J."/>
            <person name="Jimenez D.J."/>
        </authorList>
    </citation>
    <scope>NUCLEOTIDE SEQUENCE</scope>
    <source>
        <strain evidence="16">MAG 26</strain>
    </source>
</reference>
<keyword evidence="6 11" id="KW-0798">TonB box</keyword>
<keyword evidence="5 13" id="KW-0732">Signal</keyword>
<gene>
    <name evidence="16" type="ORF">P0Y56_05245</name>
</gene>
<dbReference type="InterPro" id="IPR039426">
    <property type="entry name" value="TonB-dep_rcpt-like"/>
</dbReference>
<name>A0AAJ5X4Q1_9SPHN</name>
<dbReference type="PANTHER" id="PTHR30069:SF29">
    <property type="entry name" value="HEMOGLOBIN AND HEMOGLOBIN-HAPTOGLOBIN-BINDING PROTEIN 1-RELATED"/>
    <property type="match status" value="1"/>
</dbReference>
<dbReference type="CDD" id="cd01347">
    <property type="entry name" value="ligand_gated_channel"/>
    <property type="match status" value="1"/>
</dbReference>
<comment type="similarity">
    <text evidence="10 11">Belongs to the TonB-dependent receptor family.</text>
</comment>
<dbReference type="Pfam" id="PF00593">
    <property type="entry name" value="TonB_dep_Rec_b-barrel"/>
    <property type="match status" value="1"/>
</dbReference>
<evidence type="ECO:0000256" key="12">
    <source>
        <dbReference type="SAM" id="MobiDB-lite"/>
    </source>
</evidence>
<dbReference type="PANTHER" id="PTHR30069">
    <property type="entry name" value="TONB-DEPENDENT OUTER MEMBRANE RECEPTOR"/>
    <property type="match status" value="1"/>
</dbReference>
<evidence type="ECO:0000256" key="10">
    <source>
        <dbReference type="PROSITE-ProRule" id="PRU01360"/>
    </source>
</evidence>
<feature type="domain" description="TonB-dependent receptor plug" evidence="15">
    <location>
        <begin position="48"/>
        <end position="152"/>
    </location>
</feature>
<evidence type="ECO:0000256" key="1">
    <source>
        <dbReference type="ARBA" id="ARBA00004571"/>
    </source>
</evidence>
<keyword evidence="3 10" id="KW-1134">Transmembrane beta strand</keyword>
<evidence type="ECO:0000256" key="8">
    <source>
        <dbReference type="ARBA" id="ARBA00023170"/>
    </source>
</evidence>
<keyword evidence="2 10" id="KW-0813">Transport</keyword>
<evidence type="ECO:0000256" key="9">
    <source>
        <dbReference type="ARBA" id="ARBA00023237"/>
    </source>
</evidence>
<dbReference type="InterPro" id="IPR012910">
    <property type="entry name" value="Plug_dom"/>
</dbReference>
<feature type="signal peptide" evidence="13">
    <location>
        <begin position="1"/>
        <end position="21"/>
    </location>
</feature>
<organism evidence="16 17">
    <name type="scientific">Candidatus Andeanibacterium colombiense</name>
    <dbReference type="NCBI Taxonomy" id="3121345"/>
    <lineage>
        <taxon>Bacteria</taxon>
        <taxon>Pseudomonadati</taxon>
        <taxon>Pseudomonadota</taxon>
        <taxon>Alphaproteobacteria</taxon>
        <taxon>Sphingomonadales</taxon>
        <taxon>Sphingomonadaceae</taxon>
        <taxon>Candidatus Andeanibacterium</taxon>
    </lineage>
</organism>
<keyword evidence="8 16" id="KW-0675">Receptor</keyword>
<feature type="domain" description="TonB-dependent receptor-like beta-barrel" evidence="14">
    <location>
        <begin position="220"/>
        <end position="668"/>
    </location>
</feature>
<feature type="region of interest" description="Disordered" evidence="12">
    <location>
        <begin position="368"/>
        <end position="388"/>
    </location>
</feature>
<evidence type="ECO:0000256" key="4">
    <source>
        <dbReference type="ARBA" id="ARBA00022692"/>
    </source>
</evidence>
<keyword evidence="7 10" id="KW-0472">Membrane</keyword>
<evidence type="ECO:0000256" key="3">
    <source>
        <dbReference type="ARBA" id="ARBA00022452"/>
    </source>
</evidence>
<dbReference type="GO" id="GO:0044718">
    <property type="term" value="P:siderophore transmembrane transport"/>
    <property type="evidence" value="ECO:0007669"/>
    <property type="project" value="TreeGrafter"/>
</dbReference>
<evidence type="ECO:0000259" key="14">
    <source>
        <dbReference type="Pfam" id="PF00593"/>
    </source>
</evidence>
<evidence type="ECO:0000313" key="16">
    <source>
        <dbReference type="EMBL" id="WEK47700.1"/>
    </source>
</evidence>
<proteinExistence type="inferred from homology"/>
<dbReference type="InterPro" id="IPR036942">
    <property type="entry name" value="Beta-barrel_TonB_sf"/>
</dbReference>
<dbReference type="AlphaFoldDB" id="A0AAJ5X4Q1"/>